<feature type="region of interest" description="Disordered" evidence="1">
    <location>
        <begin position="193"/>
        <end position="215"/>
    </location>
</feature>
<evidence type="ECO:0000256" key="1">
    <source>
        <dbReference type="SAM" id="MobiDB-lite"/>
    </source>
</evidence>
<accession>A0A2Z7BJP5</accession>
<feature type="compositionally biased region" description="Gly residues" evidence="1">
    <location>
        <begin position="42"/>
        <end position="54"/>
    </location>
</feature>
<gene>
    <name evidence="2" type="ORF">F511_27859</name>
</gene>
<reference evidence="2 3" key="1">
    <citation type="journal article" date="2015" name="Proc. Natl. Acad. Sci. U.S.A.">
        <title>The resurrection genome of Boea hygrometrica: A blueprint for survival of dehydration.</title>
        <authorList>
            <person name="Xiao L."/>
            <person name="Yang G."/>
            <person name="Zhang L."/>
            <person name="Yang X."/>
            <person name="Zhao S."/>
            <person name="Ji Z."/>
            <person name="Zhou Q."/>
            <person name="Hu M."/>
            <person name="Wang Y."/>
            <person name="Chen M."/>
            <person name="Xu Y."/>
            <person name="Jin H."/>
            <person name="Xiao X."/>
            <person name="Hu G."/>
            <person name="Bao F."/>
            <person name="Hu Y."/>
            <person name="Wan P."/>
            <person name="Li L."/>
            <person name="Deng X."/>
            <person name="Kuang T."/>
            <person name="Xiang C."/>
            <person name="Zhu J.K."/>
            <person name="Oliver M.J."/>
            <person name="He Y."/>
        </authorList>
    </citation>
    <scope>NUCLEOTIDE SEQUENCE [LARGE SCALE GENOMIC DNA]</scope>
    <source>
        <strain evidence="3">cv. XS01</strain>
    </source>
</reference>
<dbReference type="AlphaFoldDB" id="A0A2Z7BJP5"/>
<feature type="region of interest" description="Disordered" evidence="1">
    <location>
        <begin position="114"/>
        <end position="134"/>
    </location>
</feature>
<name>A0A2Z7BJP5_9LAMI</name>
<evidence type="ECO:0000313" key="3">
    <source>
        <dbReference type="Proteomes" id="UP000250235"/>
    </source>
</evidence>
<dbReference type="Proteomes" id="UP000250235">
    <property type="component" value="Unassembled WGS sequence"/>
</dbReference>
<feature type="compositionally biased region" description="Low complexity" evidence="1">
    <location>
        <begin position="121"/>
        <end position="134"/>
    </location>
</feature>
<sequence length="215" mass="23410">MVEHKAELASMQRASQPSPLHALYASIGPCCEPWCGQVEPTGPGGGPSFGGFGHGRQSEGRPKARSWRGRRRRVCMRASRLGFACEWAGSVWPVGRIENAGPLGSLGLNGAGDDPDDFIPIDDQSGSDQSVSDQFRSLSNRLDQSASGQNLFSSAQRLLIHIRPDQRLLRNRTGLVIFCLIFAVQISAAAKADDIHRGQNKSDKVTDNERKRENS</sequence>
<organism evidence="2 3">
    <name type="scientific">Dorcoceras hygrometricum</name>
    <dbReference type="NCBI Taxonomy" id="472368"/>
    <lineage>
        <taxon>Eukaryota</taxon>
        <taxon>Viridiplantae</taxon>
        <taxon>Streptophyta</taxon>
        <taxon>Embryophyta</taxon>
        <taxon>Tracheophyta</taxon>
        <taxon>Spermatophyta</taxon>
        <taxon>Magnoliopsida</taxon>
        <taxon>eudicotyledons</taxon>
        <taxon>Gunneridae</taxon>
        <taxon>Pentapetalae</taxon>
        <taxon>asterids</taxon>
        <taxon>lamiids</taxon>
        <taxon>Lamiales</taxon>
        <taxon>Gesneriaceae</taxon>
        <taxon>Didymocarpoideae</taxon>
        <taxon>Trichosporeae</taxon>
        <taxon>Loxocarpinae</taxon>
        <taxon>Dorcoceras</taxon>
    </lineage>
</organism>
<keyword evidence="3" id="KW-1185">Reference proteome</keyword>
<proteinExistence type="predicted"/>
<protein>
    <submittedName>
        <fullName evidence="2">Uncharacterized protein</fullName>
    </submittedName>
</protein>
<feature type="region of interest" description="Disordered" evidence="1">
    <location>
        <begin position="42"/>
        <end position="67"/>
    </location>
</feature>
<dbReference type="EMBL" id="KV005046">
    <property type="protein sequence ID" value="KZV34510.1"/>
    <property type="molecule type" value="Genomic_DNA"/>
</dbReference>
<evidence type="ECO:0000313" key="2">
    <source>
        <dbReference type="EMBL" id="KZV34510.1"/>
    </source>
</evidence>